<keyword evidence="1" id="KW-0732">Signal</keyword>
<organism evidence="2 3">
    <name type="scientific">Nocardioides bigeumensis</name>
    <dbReference type="NCBI Taxonomy" id="433657"/>
    <lineage>
        <taxon>Bacteria</taxon>
        <taxon>Bacillati</taxon>
        <taxon>Actinomycetota</taxon>
        <taxon>Actinomycetes</taxon>
        <taxon>Propionibacteriales</taxon>
        <taxon>Nocardioidaceae</taxon>
        <taxon>Nocardioides</taxon>
    </lineage>
</organism>
<protein>
    <recommendedName>
        <fullName evidence="4">Excalibur calcium-binding domain-containing protein</fullName>
    </recommendedName>
</protein>
<keyword evidence="3" id="KW-1185">Reference proteome</keyword>
<evidence type="ECO:0000313" key="3">
    <source>
        <dbReference type="Proteomes" id="UP001500575"/>
    </source>
</evidence>
<comment type="caution">
    <text evidence="2">The sequence shown here is derived from an EMBL/GenBank/DDBJ whole genome shotgun (WGS) entry which is preliminary data.</text>
</comment>
<reference evidence="3" key="1">
    <citation type="journal article" date="2019" name="Int. J. Syst. Evol. Microbiol.">
        <title>The Global Catalogue of Microorganisms (GCM) 10K type strain sequencing project: providing services to taxonomists for standard genome sequencing and annotation.</title>
        <authorList>
            <consortium name="The Broad Institute Genomics Platform"/>
            <consortium name="The Broad Institute Genome Sequencing Center for Infectious Disease"/>
            <person name="Wu L."/>
            <person name="Ma J."/>
        </authorList>
    </citation>
    <scope>NUCLEOTIDE SEQUENCE [LARGE SCALE GENOMIC DNA]</scope>
    <source>
        <strain evidence="3">JCM 16021</strain>
    </source>
</reference>
<feature type="chain" id="PRO_5047161309" description="Excalibur calcium-binding domain-containing protein" evidence="1">
    <location>
        <begin position="37"/>
        <end position="103"/>
    </location>
</feature>
<name>A0ABP5JYH1_9ACTN</name>
<dbReference type="Proteomes" id="UP001500575">
    <property type="component" value="Unassembled WGS sequence"/>
</dbReference>
<evidence type="ECO:0000313" key="2">
    <source>
        <dbReference type="EMBL" id="GAA2124631.1"/>
    </source>
</evidence>
<gene>
    <name evidence="2" type="ORF">GCM10009843_21520</name>
</gene>
<sequence length="103" mass="11394">MPAYATRETHPMHRRALATALTTATLIVTAATAASAAHETGIHDNCTKFNEKYPHGVGTRKAVDKTSGTKVTTFKRNNDIYWLAEKHNPDLDRDNDRIACEKA</sequence>
<evidence type="ECO:0008006" key="4">
    <source>
        <dbReference type="Google" id="ProtNLM"/>
    </source>
</evidence>
<feature type="signal peptide" evidence="1">
    <location>
        <begin position="1"/>
        <end position="36"/>
    </location>
</feature>
<dbReference type="EMBL" id="BAAAQQ010000011">
    <property type="protein sequence ID" value="GAA2124631.1"/>
    <property type="molecule type" value="Genomic_DNA"/>
</dbReference>
<accession>A0ABP5JYH1</accession>
<evidence type="ECO:0000256" key="1">
    <source>
        <dbReference type="SAM" id="SignalP"/>
    </source>
</evidence>
<proteinExistence type="predicted"/>